<name>A0A811R3V6_9POAL</name>
<feature type="region of interest" description="Disordered" evidence="1">
    <location>
        <begin position="137"/>
        <end position="162"/>
    </location>
</feature>
<feature type="compositionally biased region" description="Basic and acidic residues" evidence="1">
    <location>
        <begin position="52"/>
        <end position="61"/>
    </location>
</feature>
<dbReference type="OrthoDB" id="691075at2759"/>
<organism evidence="2 3">
    <name type="scientific">Miscanthus lutarioriparius</name>
    <dbReference type="NCBI Taxonomy" id="422564"/>
    <lineage>
        <taxon>Eukaryota</taxon>
        <taxon>Viridiplantae</taxon>
        <taxon>Streptophyta</taxon>
        <taxon>Embryophyta</taxon>
        <taxon>Tracheophyta</taxon>
        <taxon>Spermatophyta</taxon>
        <taxon>Magnoliopsida</taxon>
        <taxon>Liliopsida</taxon>
        <taxon>Poales</taxon>
        <taxon>Poaceae</taxon>
        <taxon>PACMAD clade</taxon>
        <taxon>Panicoideae</taxon>
        <taxon>Andropogonodae</taxon>
        <taxon>Andropogoneae</taxon>
        <taxon>Saccharinae</taxon>
        <taxon>Miscanthus</taxon>
    </lineage>
</organism>
<evidence type="ECO:0000313" key="2">
    <source>
        <dbReference type="EMBL" id="CAD6264737.1"/>
    </source>
</evidence>
<sequence>MGFETLPELQSKLLHTWCSSPFVHPAPQTGAHIYLLPPYIARPPQRSGARQKPREAKKQSESRGGALPTTTDRGSCESVTPAEAAMVVLTEEFHGLSLKRKGAHEPGLFDDASAGADDRSSGFSPSCRATKMRRLACPGGPRDGDDQAAVGGAPTPAWEDDVTMGEGDAAAAAPSPSPGAVDNDDERAVVVYGDGVGSSSSSRRIDAPRLRADWIRAMLREADSRTVRELLAGAALERGCEPDLALAVVPWVAPTPAAEEEVATEEASDGAAAMDVEGDVGQESRPWTWTGQGQAYGAVAGEGLVYRWPQHCWAAPVVAQASPVMWSW</sequence>
<keyword evidence="3" id="KW-1185">Reference proteome</keyword>
<evidence type="ECO:0000313" key="3">
    <source>
        <dbReference type="Proteomes" id="UP000604825"/>
    </source>
</evidence>
<evidence type="ECO:0000256" key="1">
    <source>
        <dbReference type="SAM" id="MobiDB-lite"/>
    </source>
</evidence>
<reference evidence="2" key="1">
    <citation type="submission" date="2020-10" db="EMBL/GenBank/DDBJ databases">
        <authorList>
            <person name="Han B."/>
            <person name="Lu T."/>
            <person name="Zhao Q."/>
            <person name="Huang X."/>
            <person name="Zhao Y."/>
        </authorList>
    </citation>
    <scope>NUCLEOTIDE SEQUENCE</scope>
</reference>
<comment type="caution">
    <text evidence="2">The sequence shown here is derived from an EMBL/GenBank/DDBJ whole genome shotgun (WGS) entry which is preliminary data.</text>
</comment>
<feature type="region of interest" description="Disordered" evidence="1">
    <location>
        <begin position="42"/>
        <end position="78"/>
    </location>
</feature>
<protein>
    <submittedName>
        <fullName evidence="2">Uncharacterized protein</fullName>
    </submittedName>
</protein>
<gene>
    <name evidence="2" type="ORF">NCGR_LOCUS48042</name>
</gene>
<accession>A0A811R3V6</accession>
<dbReference type="Proteomes" id="UP000604825">
    <property type="component" value="Unassembled WGS sequence"/>
</dbReference>
<proteinExistence type="predicted"/>
<dbReference type="EMBL" id="CAJGYO010000013">
    <property type="protein sequence ID" value="CAD6264737.1"/>
    <property type="molecule type" value="Genomic_DNA"/>
</dbReference>
<dbReference type="AlphaFoldDB" id="A0A811R3V6"/>
<dbReference type="PANTHER" id="PTHR35510:SF2">
    <property type="entry name" value="OS08G0520600 PROTEIN"/>
    <property type="match status" value="1"/>
</dbReference>
<dbReference type="PANTHER" id="PTHR35510">
    <property type="entry name" value="DBH-LIKE MONOOXYGENASE"/>
    <property type="match status" value="1"/>
</dbReference>